<evidence type="ECO:0000256" key="1">
    <source>
        <dbReference type="SAM" id="SignalP"/>
    </source>
</evidence>
<dbReference type="Proteomes" id="UP001163036">
    <property type="component" value="Chromosome 1"/>
</dbReference>
<sequence>MFRSKIKVGLVVVALSLLNACASGSAIVTGVKRPALDFNQVRLYLEAPEQYETIGIVKASSDAGITQQASQDYAVEELKKQAAKIGANGVILTTTGERTSSIISTNADGSIYTIPVSAQTVSGKAVFVME</sequence>
<dbReference type="RefSeq" id="WP_228086972.1">
    <property type="nucleotide sequence ID" value="NZ_CP097355.1"/>
</dbReference>
<feature type="signal peptide" evidence="1">
    <location>
        <begin position="1"/>
        <end position="22"/>
    </location>
</feature>
<dbReference type="AlphaFoldDB" id="A0AA46UGG3"/>
<accession>A0AA46UGG3</accession>
<proteinExistence type="predicted"/>
<keyword evidence="1" id="KW-0732">Signal</keyword>
<organism evidence="2 3">
    <name type="scientific">Vibrio parahaemolyticus</name>
    <dbReference type="NCBI Taxonomy" id="670"/>
    <lineage>
        <taxon>Bacteria</taxon>
        <taxon>Pseudomonadati</taxon>
        <taxon>Pseudomonadota</taxon>
        <taxon>Gammaproteobacteria</taxon>
        <taxon>Vibrionales</taxon>
        <taxon>Vibrionaceae</taxon>
        <taxon>Vibrio</taxon>
    </lineage>
</organism>
<evidence type="ECO:0000313" key="2">
    <source>
        <dbReference type="EMBL" id="UYV25273.1"/>
    </source>
</evidence>
<evidence type="ECO:0000313" key="3">
    <source>
        <dbReference type="Proteomes" id="UP001163036"/>
    </source>
</evidence>
<name>A0AA46UGG3_VIBPH</name>
<gene>
    <name evidence="2" type="ORF">M5598_09340</name>
</gene>
<evidence type="ECO:0008006" key="4">
    <source>
        <dbReference type="Google" id="ProtNLM"/>
    </source>
</evidence>
<dbReference type="EMBL" id="CP097355">
    <property type="protein sequence ID" value="UYV25273.1"/>
    <property type="molecule type" value="Genomic_DNA"/>
</dbReference>
<protein>
    <recommendedName>
        <fullName evidence="4">Lipoprotein</fullName>
    </recommendedName>
</protein>
<reference evidence="2" key="1">
    <citation type="submission" date="2022-05" db="EMBL/GenBank/DDBJ databases">
        <title>Megaplasmid of Vibrio parahaemolyticus.</title>
        <authorList>
            <person name="Strauch E."/>
            <person name="Borowiak M."/>
        </authorList>
    </citation>
    <scope>NUCLEOTIDE SEQUENCE</scope>
    <source>
        <strain evidence="2">16-VB00198</strain>
    </source>
</reference>
<feature type="chain" id="PRO_5041346730" description="Lipoprotein" evidence="1">
    <location>
        <begin position="23"/>
        <end position="130"/>
    </location>
</feature>
<dbReference type="Gene3D" id="3.30.110.70">
    <property type="entry name" value="Hypothetical protein apc22750. Chain B"/>
    <property type="match status" value="1"/>
</dbReference>